<dbReference type="SUPFAM" id="SSF81296">
    <property type="entry name" value="E set domains"/>
    <property type="match status" value="1"/>
</dbReference>
<accession>A0A4V3CK98</accession>
<dbReference type="InterPro" id="IPR014880">
    <property type="entry name" value="SoxZ_dom"/>
</dbReference>
<evidence type="ECO:0000259" key="1">
    <source>
        <dbReference type="Pfam" id="PF08770"/>
    </source>
</evidence>
<dbReference type="RefSeq" id="WP_133601973.1">
    <property type="nucleotide sequence ID" value="NZ_JAUFPJ010000001.1"/>
</dbReference>
<dbReference type="EMBL" id="SNXE01000001">
    <property type="protein sequence ID" value="TDP13057.1"/>
    <property type="molecule type" value="Genomic_DNA"/>
</dbReference>
<organism evidence="2 3">
    <name type="scientific">Roseateles asaccharophilus</name>
    <dbReference type="NCBI Taxonomy" id="582607"/>
    <lineage>
        <taxon>Bacteria</taxon>
        <taxon>Pseudomonadati</taxon>
        <taxon>Pseudomonadota</taxon>
        <taxon>Betaproteobacteria</taxon>
        <taxon>Burkholderiales</taxon>
        <taxon>Sphaerotilaceae</taxon>
        <taxon>Roseateles</taxon>
    </lineage>
</organism>
<reference evidence="2 3" key="1">
    <citation type="submission" date="2019-03" db="EMBL/GenBank/DDBJ databases">
        <title>Genomic Encyclopedia of Type Strains, Phase IV (KMG-IV): sequencing the most valuable type-strain genomes for metagenomic binning, comparative biology and taxonomic classification.</title>
        <authorList>
            <person name="Goeker M."/>
        </authorList>
    </citation>
    <scope>NUCLEOTIDE SEQUENCE [LARGE SCALE GENOMIC DNA]</scope>
    <source>
        <strain evidence="2 3">DSM 25082</strain>
    </source>
</reference>
<gene>
    <name evidence="2" type="ORF">DFR39_101531</name>
</gene>
<evidence type="ECO:0000313" key="2">
    <source>
        <dbReference type="EMBL" id="TDP13057.1"/>
    </source>
</evidence>
<name>A0A4V3CK98_9BURK</name>
<dbReference type="Gene3D" id="2.60.40.10">
    <property type="entry name" value="Immunoglobulins"/>
    <property type="match status" value="1"/>
</dbReference>
<proteinExistence type="predicted"/>
<evidence type="ECO:0000313" key="3">
    <source>
        <dbReference type="Proteomes" id="UP000295357"/>
    </source>
</evidence>
<dbReference type="OrthoDB" id="9795530at2"/>
<comment type="caution">
    <text evidence="2">The sequence shown here is derived from an EMBL/GenBank/DDBJ whole genome shotgun (WGS) entry which is preliminary data.</text>
</comment>
<protein>
    <submittedName>
        <fullName evidence="2">Sulfur compound chelating protein SoxZ</fullName>
    </submittedName>
</protein>
<dbReference type="Pfam" id="PF08770">
    <property type="entry name" value="SoxZ"/>
    <property type="match status" value="1"/>
</dbReference>
<keyword evidence="3" id="KW-1185">Reference proteome</keyword>
<dbReference type="NCBIfam" id="TIGR04490">
    <property type="entry name" value="SoxZ_true"/>
    <property type="match status" value="1"/>
</dbReference>
<dbReference type="Proteomes" id="UP000295357">
    <property type="component" value="Unassembled WGS sequence"/>
</dbReference>
<sequence>MADPMRIRAQAQGGNAVVRVLMSHEMETGQRKDAAGKTIPAWYITDVSAALNGKTVMTAQWGPAVSKNPFLQFTVKGAKAGDKLSVSWVDNRGDKRTDEATVA</sequence>
<feature type="domain" description="Sulphur oxidation protein SoxZ" evidence="1">
    <location>
        <begin position="7"/>
        <end position="100"/>
    </location>
</feature>
<dbReference type="InterPro" id="IPR014756">
    <property type="entry name" value="Ig_E-set"/>
</dbReference>
<dbReference type="InterPro" id="IPR030995">
    <property type="entry name" value="SoxZ"/>
</dbReference>
<dbReference type="AlphaFoldDB" id="A0A4V3CK98"/>
<dbReference type="InterPro" id="IPR013783">
    <property type="entry name" value="Ig-like_fold"/>
</dbReference>